<organism evidence="2 3">
    <name type="scientific">Lithohypha guttulata</name>
    <dbReference type="NCBI Taxonomy" id="1690604"/>
    <lineage>
        <taxon>Eukaryota</taxon>
        <taxon>Fungi</taxon>
        <taxon>Dikarya</taxon>
        <taxon>Ascomycota</taxon>
        <taxon>Pezizomycotina</taxon>
        <taxon>Eurotiomycetes</taxon>
        <taxon>Chaetothyriomycetidae</taxon>
        <taxon>Chaetothyriales</taxon>
        <taxon>Trichomeriaceae</taxon>
        <taxon>Lithohypha</taxon>
    </lineage>
</organism>
<feature type="compositionally biased region" description="Basic and acidic residues" evidence="1">
    <location>
        <begin position="304"/>
        <end position="316"/>
    </location>
</feature>
<feature type="region of interest" description="Disordered" evidence="1">
    <location>
        <begin position="96"/>
        <end position="118"/>
    </location>
</feature>
<accession>A0ABR0K758</accession>
<dbReference type="Proteomes" id="UP001345013">
    <property type="component" value="Unassembled WGS sequence"/>
</dbReference>
<keyword evidence="3" id="KW-1185">Reference proteome</keyword>
<feature type="compositionally biased region" description="Basic and acidic residues" evidence="1">
    <location>
        <begin position="10"/>
        <end position="23"/>
    </location>
</feature>
<protein>
    <submittedName>
        <fullName evidence="2">Uncharacterized protein</fullName>
    </submittedName>
</protein>
<sequence>MSYIPPALRRKQEALARGRKLSDDATASGASALDSTNKLLSVTDVQNHFWPPKKPDSSTLNSSDAADRPDASALAERELHQVPDNADDIADICKTEADGGNPAISKPNLPHTHSTLNGTQARPDKLKYVLLFHQAHPRWPAEQIIYVKSELQLLPQYQSLSQLQAPSTSPETQPSTSDGPIANEIMVFEQTSSERIQSRARFTFLGYLDLMKMQVLEPNIPELTRMLEQKWTKINKWGQSRQIQRDADSWKKSLSYRWAVLKFKKSTAQLEPPKIEVTTNDMGIRKEDLWSESRKGVNEMLKDMRSNGSQNEKEKTALTGWHAVANAESTE</sequence>
<proteinExistence type="predicted"/>
<gene>
    <name evidence="2" type="ORF">LTR24_006011</name>
</gene>
<feature type="region of interest" description="Disordered" evidence="1">
    <location>
        <begin position="304"/>
        <end position="331"/>
    </location>
</feature>
<comment type="caution">
    <text evidence="2">The sequence shown here is derived from an EMBL/GenBank/DDBJ whole genome shotgun (WGS) entry which is preliminary data.</text>
</comment>
<evidence type="ECO:0000256" key="1">
    <source>
        <dbReference type="SAM" id="MobiDB-lite"/>
    </source>
</evidence>
<feature type="compositionally biased region" description="Polar residues" evidence="1">
    <location>
        <begin position="33"/>
        <end position="46"/>
    </location>
</feature>
<name>A0ABR0K758_9EURO</name>
<dbReference type="EMBL" id="JAVRRG010000073">
    <property type="protein sequence ID" value="KAK5089643.1"/>
    <property type="molecule type" value="Genomic_DNA"/>
</dbReference>
<evidence type="ECO:0000313" key="2">
    <source>
        <dbReference type="EMBL" id="KAK5089643.1"/>
    </source>
</evidence>
<feature type="region of interest" description="Disordered" evidence="1">
    <location>
        <begin position="1"/>
        <end position="71"/>
    </location>
</feature>
<evidence type="ECO:0000313" key="3">
    <source>
        <dbReference type="Proteomes" id="UP001345013"/>
    </source>
</evidence>
<reference evidence="2 3" key="1">
    <citation type="submission" date="2023-08" db="EMBL/GenBank/DDBJ databases">
        <title>Black Yeasts Isolated from many extreme environments.</title>
        <authorList>
            <person name="Coleine C."/>
            <person name="Stajich J.E."/>
            <person name="Selbmann L."/>
        </authorList>
    </citation>
    <scope>NUCLEOTIDE SEQUENCE [LARGE SCALE GENOMIC DNA]</scope>
    <source>
        <strain evidence="2 3">CCFEE 5885</strain>
    </source>
</reference>